<organism evidence="1 2">
    <name type="scientific">Trematosphaeria pertusa</name>
    <dbReference type="NCBI Taxonomy" id="390896"/>
    <lineage>
        <taxon>Eukaryota</taxon>
        <taxon>Fungi</taxon>
        <taxon>Dikarya</taxon>
        <taxon>Ascomycota</taxon>
        <taxon>Pezizomycotina</taxon>
        <taxon>Dothideomycetes</taxon>
        <taxon>Pleosporomycetidae</taxon>
        <taxon>Pleosporales</taxon>
        <taxon>Massarineae</taxon>
        <taxon>Trematosphaeriaceae</taxon>
        <taxon>Trematosphaeria</taxon>
    </lineage>
</organism>
<dbReference type="AlphaFoldDB" id="A0A6A6I4T6"/>
<dbReference type="RefSeq" id="XP_033680243.1">
    <property type="nucleotide sequence ID" value="XM_033829766.1"/>
</dbReference>
<evidence type="ECO:0000313" key="2">
    <source>
        <dbReference type="Proteomes" id="UP000800094"/>
    </source>
</evidence>
<gene>
    <name evidence="1" type="ORF">BU26DRAFT_522332</name>
</gene>
<accession>A0A6A6I4T6</accession>
<dbReference type="EMBL" id="ML987201">
    <property type="protein sequence ID" value="KAF2245239.1"/>
    <property type="molecule type" value="Genomic_DNA"/>
</dbReference>
<evidence type="ECO:0000313" key="1">
    <source>
        <dbReference type="EMBL" id="KAF2245239.1"/>
    </source>
</evidence>
<dbReference type="GeneID" id="54583096"/>
<name>A0A6A6I4T6_9PLEO</name>
<dbReference type="Proteomes" id="UP000800094">
    <property type="component" value="Unassembled WGS sequence"/>
</dbReference>
<proteinExistence type="predicted"/>
<sequence length="78" mass="8769">MASPYFNPANNYEAQHEGSEAFGINSTYVRRFLARLALRTTAKFFTRDGPCIPLSKHIILKTGYSVHLSKAVTMKYVA</sequence>
<reference evidence="1" key="1">
    <citation type="journal article" date="2020" name="Stud. Mycol.">
        <title>101 Dothideomycetes genomes: a test case for predicting lifestyles and emergence of pathogens.</title>
        <authorList>
            <person name="Haridas S."/>
            <person name="Albert R."/>
            <person name="Binder M."/>
            <person name="Bloem J."/>
            <person name="Labutti K."/>
            <person name="Salamov A."/>
            <person name="Andreopoulos B."/>
            <person name="Baker S."/>
            <person name="Barry K."/>
            <person name="Bills G."/>
            <person name="Bluhm B."/>
            <person name="Cannon C."/>
            <person name="Castanera R."/>
            <person name="Culley D."/>
            <person name="Daum C."/>
            <person name="Ezra D."/>
            <person name="Gonzalez J."/>
            <person name="Henrissat B."/>
            <person name="Kuo A."/>
            <person name="Liang C."/>
            <person name="Lipzen A."/>
            <person name="Lutzoni F."/>
            <person name="Magnuson J."/>
            <person name="Mondo S."/>
            <person name="Nolan M."/>
            <person name="Ohm R."/>
            <person name="Pangilinan J."/>
            <person name="Park H.-J."/>
            <person name="Ramirez L."/>
            <person name="Alfaro M."/>
            <person name="Sun H."/>
            <person name="Tritt A."/>
            <person name="Yoshinaga Y."/>
            <person name="Zwiers L.-H."/>
            <person name="Turgeon B."/>
            <person name="Goodwin S."/>
            <person name="Spatafora J."/>
            <person name="Crous P."/>
            <person name="Grigoriev I."/>
        </authorList>
    </citation>
    <scope>NUCLEOTIDE SEQUENCE</scope>
    <source>
        <strain evidence="1">CBS 122368</strain>
    </source>
</reference>
<protein>
    <submittedName>
        <fullName evidence="1">Uncharacterized protein</fullName>
    </submittedName>
</protein>
<keyword evidence="2" id="KW-1185">Reference proteome</keyword>